<reference evidence="2" key="1">
    <citation type="journal article" date="2005" name="Proc. Natl. Acad. Sci. U.S.A.">
        <title>The psychrophilic lifestyle as revealed by the genome sequence of Colwellia psychrerythraea 34H through genomic and proteomic analyses.</title>
        <authorList>
            <person name="Methe B.A."/>
            <person name="Nelson K.E."/>
            <person name="Deming J.W."/>
            <person name="Momen B."/>
            <person name="Melamud E."/>
            <person name="Zhang X."/>
            <person name="Moult J."/>
            <person name="Madupu R."/>
            <person name="Nelson W.C."/>
            <person name="Dodson R.J."/>
            <person name="Brinkac L.M."/>
            <person name="Daugherty S.C."/>
            <person name="Durkin A.S."/>
            <person name="DeBoy R.T."/>
            <person name="Kolonay J.F."/>
            <person name="Sullivan S.A."/>
            <person name="Zhou L."/>
            <person name="Davidsen T.M."/>
            <person name="Wu M."/>
            <person name="Huston A.L."/>
            <person name="Lewis M."/>
            <person name="Weaver B."/>
            <person name="Weidman J.F."/>
            <person name="Khouri H."/>
            <person name="Utterback T.R."/>
            <person name="Feldblyum T.V."/>
            <person name="Fraser C.M."/>
        </authorList>
    </citation>
    <scope>NUCLEOTIDE SEQUENCE [LARGE SCALE GENOMIC DNA]</scope>
    <source>
        <strain evidence="2">34H</strain>
    </source>
</reference>
<dbReference type="KEGG" id="cps:CPS_2922"/>
<protein>
    <submittedName>
        <fullName evidence="2">Uncharacterized protein</fullName>
    </submittedName>
</protein>
<dbReference type="Gene3D" id="3.30.2140.20">
    <property type="match status" value="1"/>
</dbReference>
<comment type="similarity">
    <text evidence="1">Belongs to the arylamine N-acetyltransferase family.</text>
</comment>
<dbReference type="InterPro" id="IPR038765">
    <property type="entry name" value="Papain-like_cys_pep_sf"/>
</dbReference>
<dbReference type="EMBL" id="CP000083">
    <property type="protein sequence ID" value="AAZ25499.1"/>
    <property type="molecule type" value="Genomic_DNA"/>
</dbReference>
<dbReference type="Pfam" id="PF00797">
    <property type="entry name" value="Acetyltransf_2"/>
    <property type="match status" value="1"/>
</dbReference>
<dbReference type="InterPro" id="IPR053710">
    <property type="entry name" value="Arylamine_NAT_domain_sf"/>
</dbReference>
<gene>
    <name evidence="2" type="ordered locus">CPS_2922</name>
</gene>
<dbReference type="STRING" id="167879.CPS_2922"/>
<dbReference type="SUPFAM" id="SSF54001">
    <property type="entry name" value="Cysteine proteinases"/>
    <property type="match status" value="1"/>
</dbReference>
<dbReference type="AlphaFoldDB" id="Q47ZZ7"/>
<sequence length="226" mass="26195">MFELNHELLTLLRNQLQSFPFHNLAQLLNKETLNGGTCFDHALKLRSELVGRGFEATLHEAEVCLTGDKSHRLVRVVLPNEVAFLDTGSGWPTLYQANLKDVEYENTTAGIHFRIIREQDYLLIKRYEGLKWRDMNRISVAKQNEESILAKFPNRYLKPLPYSNELRLSWLQNEQFHRISGFNLALYESGKPCQECSLTPSELISYVHAHFPELTPDLTMYLKSIN</sequence>
<evidence type="ECO:0000313" key="2">
    <source>
        <dbReference type="EMBL" id="AAZ25499.1"/>
    </source>
</evidence>
<accession>Q47ZZ7</accession>
<dbReference type="RefSeq" id="WP_011043714.1">
    <property type="nucleotide sequence ID" value="NC_003910.7"/>
</dbReference>
<organism evidence="2 3">
    <name type="scientific">Colwellia psychrerythraea (strain 34H / ATCC BAA-681)</name>
    <name type="common">Vibrio psychroerythus</name>
    <dbReference type="NCBI Taxonomy" id="167879"/>
    <lineage>
        <taxon>Bacteria</taxon>
        <taxon>Pseudomonadati</taxon>
        <taxon>Pseudomonadota</taxon>
        <taxon>Gammaproteobacteria</taxon>
        <taxon>Alteromonadales</taxon>
        <taxon>Colwelliaceae</taxon>
        <taxon>Colwellia</taxon>
    </lineage>
</organism>
<proteinExistence type="inferred from homology"/>
<evidence type="ECO:0000256" key="1">
    <source>
        <dbReference type="ARBA" id="ARBA00006547"/>
    </source>
</evidence>
<evidence type="ECO:0000313" key="3">
    <source>
        <dbReference type="Proteomes" id="UP000000547"/>
    </source>
</evidence>
<dbReference type="GO" id="GO:0016407">
    <property type="term" value="F:acetyltransferase activity"/>
    <property type="evidence" value="ECO:0007669"/>
    <property type="project" value="InterPro"/>
</dbReference>
<dbReference type="HOGENOM" id="CLU_1223056_0_0_6"/>
<dbReference type="InterPro" id="IPR001447">
    <property type="entry name" value="Arylamine_N-AcTrfase"/>
</dbReference>
<dbReference type="Proteomes" id="UP000000547">
    <property type="component" value="Chromosome"/>
</dbReference>
<name>Q47ZZ7_COLP3</name>